<evidence type="ECO:0000313" key="1">
    <source>
        <dbReference type="EMBL" id="GIL29929.1"/>
    </source>
</evidence>
<dbReference type="Proteomes" id="UP000614996">
    <property type="component" value="Unassembled WGS sequence"/>
</dbReference>
<sequence length="151" mass="17084">MNGSVTPQRSCDGCGEPFAPRRSDARYCSGRCRTAAYRNRHTPVETKRVRRRPIRDAWRDAAWEYLRAAERLARLTEDDRFAGDVDELFRIGGRLIADADLAMTTYHAHVDQIDKKTRQQVLIGRVLPRTERAFLRSVTGESFGDGSGDAA</sequence>
<keyword evidence="2" id="KW-1185">Reference proteome</keyword>
<dbReference type="EMBL" id="BOPO01000110">
    <property type="protein sequence ID" value="GIL29929.1"/>
    <property type="molecule type" value="Genomic_DNA"/>
</dbReference>
<comment type="caution">
    <text evidence="1">The sequence shown here is derived from an EMBL/GenBank/DDBJ whole genome shotgun (WGS) entry which is preliminary data.</text>
</comment>
<name>A0A8J4AFZ0_9ACTN</name>
<dbReference type="AlphaFoldDB" id="A0A8J4AFZ0"/>
<protein>
    <submittedName>
        <fullName evidence="1">Uncharacterized protein</fullName>
    </submittedName>
</protein>
<gene>
    <name evidence="1" type="ORF">NUM_51830</name>
</gene>
<organism evidence="1 2">
    <name type="scientific">Actinocatenispora comari</name>
    <dbReference type="NCBI Taxonomy" id="2807577"/>
    <lineage>
        <taxon>Bacteria</taxon>
        <taxon>Bacillati</taxon>
        <taxon>Actinomycetota</taxon>
        <taxon>Actinomycetes</taxon>
        <taxon>Micromonosporales</taxon>
        <taxon>Micromonosporaceae</taxon>
        <taxon>Actinocatenispora</taxon>
    </lineage>
</organism>
<reference evidence="2" key="1">
    <citation type="journal article" date="2021" name="Int. J. Syst. Evol. Microbiol.">
        <title>Actinocatenispora comari sp. nov., an endophytic actinomycete isolated from aerial parts of Comarum salesowianum.</title>
        <authorList>
            <person name="Oyunbileg N."/>
            <person name="Iizaka Y."/>
            <person name="Hamada M."/>
            <person name="Davaapurev B.O."/>
            <person name="Fukumoto A."/>
            <person name="Tsetseg B."/>
            <person name="Kato F."/>
            <person name="Tamura T."/>
            <person name="Batkhuu J."/>
            <person name="Anzai Y."/>
        </authorList>
    </citation>
    <scope>NUCLEOTIDE SEQUENCE [LARGE SCALE GENOMIC DNA]</scope>
    <source>
        <strain evidence="2">NUM-2625</strain>
    </source>
</reference>
<accession>A0A8J4AFZ0</accession>
<proteinExistence type="predicted"/>
<evidence type="ECO:0000313" key="2">
    <source>
        <dbReference type="Proteomes" id="UP000614996"/>
    </source>
</evidence>